<gene>
    <name evidence="2" type="ORF">MTY_1354</name>
</gene>
<feature type="chain" id="PRO_5006630470" evidence="1">
    <location>
        <begin position="27"/>
        <end position="386"/>
    </location>
</feature>
<reference evidence="2" key="1">
    <citation type="journal article" date="2014" name="Gene">
        <title>Genome-guided analysis of transformation efficiency and carbon dioxide assimilation by Moorella thermoacetica Y72.</title>
        <authorList>
            <person name="Tsukahara K."/>
            <person name="Kita A."/>
            <person name="Nakashimada Y."/>
            <person name="Hoshino T."/>
            <person name="Murakami K."/>
        </authorList>
    </citation>
    <scope>NUCLEOTIDE SEQUENCE [LARGE SCALE GENOMIC DNA]</scope>
    <source>
        <strain evidence="2">Y72</strain>
    </source>
</reference>
<organism evidence="2">
    <name type="scientific">Moorella thermoacetica Y72</name>
    <dbReference type="NCBI Taxonomy" id="1325331"/>
    <lineage>
        <taxon>Bacteria</taxon>
        <taxon>Bacillati</taxon>
        <taxon>Bacillota</taxon>
        <taxon>Clostridia</taxon>
        <taxon>Neomoorellales</taxon>
        <taxon>Neomoorellaceae</taxon>
        <taxon>Neomoorella</taxon>
    </lineage>
</organism>
<evidence type="ECO:0000313" key="2">
    <source>
        <dbReference type="EMBL" id="GAF26017.1"/>
    </source>
</evidence>
<evidence type="ECO:0000256" key="1">
    <source>
        <dbReference type="SAM" id="SignalP"/>
    </source>
</evidence>
<dbReference type="Proteomes" id="UP000063718">
    <property type="component" value="Unassembled WGS sequence"/>
</dbReference>
<keyword evidence="1" id="KW-0732">Signal</keyword>
<dbReference type="RefSeq" id="WP_025773760.1">
    <property type="nucleotide sequence ID" value="NZ_DF238840.1"/>
</dbReference>
<protein>
    <submittedName>
        <fullName evidence="2">Outer membrane protein</fullName>
    </submittedName>
</protein>
<dbReference type="EMBL" id="DF238840">
    <property type="protein sequence ID" value="GAF26017.1"/>
    <property type="molecule type" value="Genomic_DNA"/>
</dbReference>
<accession>A0A0S6UA80</accession>
<feature type="signal peptide" evidence="1">
    <location>
        <begin position="1"/>
        <end position="26"/>
    </location>
</feature>
<sequence>MNGKKALRVLALTLVLAFMFSAVALAATPSIIFYQNAAGQMVQVDYQKAMDQAAAGNTALLEELKRAYIDAQDNFRAIAVKNDDGSVVDWSKALKDKKPYHQVVADDNYKGTEPKPDVELVVDETGKAVEKPVAPQWPEQMEGQPLISFSDLTQKTYATITIKAEYVDKVTAVTIAGKAASKLQSEPNKWRAEVPAGTTAESLAGQIQITVQETPAPGQWPAEMEGQPLISFSDLTQKTYATITVKAEYVDKVTAVTIAGKAASKLQNEPNKWRAEVPAGTTTESLAGQIQITVQETPAPGPVAAIKEVRAKRDFFGQTHVWVFLNEGVEASKVTANGQNMQYNTAEQTWEAVLNDLNVGDNVKVVVTTTSGGTDEKTAAVVDMGS</sequence>
<name>A0A0S6UA80_NEOTH</name>
<proteinExistence type="predicted"/>
<dbReference type="AlphaFoldDB" id="A0A0S6UA80"/>